<keyword evidence="1" id="KW-0472">Membrane</keyword>
<evidence type="ECO:0000256" key="1">
    <source>
        <dbReference type="SAM" id="Phobius"/>
    </source>
</evidence>
<sequence length="70" mass="7435">MSVLSVHEQKAFSMLACAVAAASGIALYYYCNNGKESSTDVDPGREYGVRVYSGVRKGASKVFNTIPVVA</sequence>
<keyword evidence="1" id="KW-0812">Transmembrane</keyword>
<evidence type="ECO:0000313" key="2">
    <source>
        <dbReference type="EMBL" id="RCN34400.1"/>
    </source>
</evidence>
<dbReference type="EMBL" id="JOJR01000787">
    <property type="protein sequence ID" value="RCN34400.1"/>
    <property type="molecule type" value="Genomic_DNA"/>
</dbReference>
<comment type="caution">
    <text evidence="2">The sequence shown here is derived from an EMBL/GenBank/DDBJ whole genome shotgun (WGS) entry which is preliminary data.</text>
</comment>
<organism evidence="2 3">
    <name type="scientific">Ancylostoma caninum</name>
    <name type="common">Dog hookworm</name>
    <dbReference type="NCBI Taxonomy" id="29170"/>
    <lineage>
        <taxon>Eukaryota</taxon>
        <taxon>Metazoa</taxon>
        <taxon>Ecdysozoa</taxon>
        <taxon>Nematoda</taxon>
        <taxon>Chromadorea</taxon>
        <taxon>Rhabditida</taxon>
        <taxon>Rhabditina</taxon>
        <taxon>Rhabditomorpha</taxon>
        <taxon>Strongyloidea</taxon>
        <taxon>Ancylostomatidae</taxon>
        <taxon>Ancylostomatinae</taxon>
        <taxon>Ancylostoma</taxon>
    </lineage>
</organism>
<feature type="transmembrane region" description="Helical" evidence="1">
    <location>
        <begin position="12"/>
        <end position="30"/>
    </location>
</feature>
<reference evidence="2 3" key="1">
    <citation type="submission" date="2014-10" db="EMBL/GenBank/DDBJ databases">
        <title>Draft genome of the hookworm Ancylostoma caninum.</title>
        <authorList>
            <person name="Mitreva M."/>
        </authorList>
    </citation>
    <scope>NUCLEOTIDE SEQUENCE [LARGE SCALE GENOMIC DNA]</scope>
    <source>
        <strain evidence="2 3">Baltimore</strain>
    </source>
</reference>
<protein>
    <submittedName>
        <fullName evidence="2">Uncharacterized protein</fullName>
    </submittedName>
</protein>
<gene>
    <name evidence="2" type="ORF">ANCCAN_19763</name>
</gene>
<name>A0A368FUB4_ANCCA</name>
<dbReference type="AlphaFoldDB" id="A0A368FUB4"/>
<dbReference type="Proteomes" id="UP000252519">
    <property type="component" value="Unassembled WGS sequence"/>
</dbReference>
<accession>A0A368FUB4</accession>
<proteinExistence type="predicted"/>
<evidence type="ECO:0000313" key="3">
    <source>
        <dbReference type="Proteomes" id="UP000252519"/>
    </source>
</evidence>
<keyword evidence="1" id="KW-1133">Transmembrane helix</keyword>
<dbReference type="OrthoDB" id="10551968at2759"/>
<keyword evidence="3" id="KW-1185">Reference proteome</keyword>